<dbReference type="SMART" id="SM01408">
    <property type="entry name" value="ING"/>
    <property type="match status" value="1"/>
</dbReference>
<dbReference type="InterPro" id="IPR001965">
    <property type="entry name" value="Znf_PHD"/>
</dbReference>
<dbReference type="PROSITE" id="PS50016">
    <property type="entry name" value="ZF_PHD_2"/>
    <property type="match status" value="1"/>
</dbReference>
<dbReference type="Gene3D" id="3.30.40.10">
    <property type="entry name" value="Zinc/RING finger domain, C3HC4 (zinc finger)"/>
    <property type="match status" value="1"/>
</dbReference>
<dbReference type="InterPro" id="IPR019786">
    <property type="entry name" value="Zinc_finger_PHD-type_CS"/>
</dbReference>
<dbReference type="GO" id="GO:0008270">
    <property type="term" value="F:zinc ion binding"/>
    <property type="evidence" value="ECO:0007669"/>
    <property type="project" value="UniProtKB-KW"/>
</dbReference>
<dbReference type="InterPro" id="IPR011011">
    <property type="entry name" value="Znf_FYVE_PHD"/>
</dbReference>
<keyword evidence="3 9" id="KW-0479">Metal-binding</keyword>
<dbReference type="Proteomes" id="UP000095605">
    <property type="component" value="Unassembled WGS sequence"/>
</dbReference>
<dbReference type="PANTHER" id="PTHR10333">
    <property type="entry name" value="INHIBITOR OF GROWTH PROTEIN"/>
    <property type="match status" value="1"/>
</dbReference>
<evidence type="ECO:0000256" key="5">
    <source>
        <dbReference type="ARBA" id="ARBA00022833"/>
    </source>
</evidence>
<name>A0A1E5R911_9ASCO</name>
<dbReference type="CDD" id="cd15505">
    <property type="entry name" value="PHD_ING"/>
    <property type="match status" value="1"/>
</dbReference>
<organism evidence="15 16">
    <name type="scientific">Hanseniaspora opuntiae</name>
    <dbReference type="NCBI Taxonomy" id="211096"/>
    <lineage>
        <taxon>Eukaryota</taxon>
        <taxon>Fungi</taxon>
        <taxon>Dikarya</taxon>
        <taxon>Ascomycota</taxon>
        <taxon>Saccharomycotina</taxon>
        <taxon>Saccharomycetes</taxon>
        <taxon>Saccharomycodales</taxon>
        <taxon>Saccharomycodaceae</taxon>
        <taxon>Hanseniaspora</taxon>
    </lineage>
</organism>
<reference evidence="16" key="1">
    <citation type="journal article" date="2016" name="Genome Announc.">
        <title>Genome sequences of three species of Hanseniaspora isolated from spontaneous wine fermentations.</title>
        <authorList>
            <person name="Sternes P.R."/>
            <person name="Lee D."/>
            <person name="Kutyna D.R."/>
            <person name="Borneman A.R."/>
        </authorList>
    </citation>
    <scope>NUCLEOTIDE SEQUENCE [LARGE SCALE GENOMIC DNA]</scope>
    <source>
        <strain evidence="16">AWRI3578</strain>
    </source>
</reference>
<feature type="binding site" evidence="9">
    <location>
        <position position="279"/>
    </location>
    <ligand>
        <name>Zn(2+)</name>
        <dbReference type="ChEBI" id="CHEBI:29105"/>
        <label>1</label>
    </ligand>
</feature>
<evidence type="ECO:0000259" key="14">
    <source>
        <dbReference type="PROSITE" id="PS50016"/>
    </source>
</evidence>
<feature type="region of interest" description="Disordered" evidence="13">
    <location>
        <begin position="190"/>
        <end position="243"/>
    </location>
</feature>
<feature type="site" description="Histone H3K4me3 binding" evidence="8">
    <location>
        <position position="277"/>
    </location>
</feature>
<dbReference type="InterPro" id="IPR019787">
    <property type="entry name" value="Znf_PHD-finger"/>
</dbReference>
<dbReference type="GO" id="GO:0006325">
    <property type="term" value="P:chromatin organization"/>
    <property type="evidence" value="ECO:0007669"/>
    <property type="project" value="UniProtKB-KW"/>
</dbReference>
<evidence type="ECO:0000256" key="11">
    <source>
        <dbReference type="RuleBase" id="RU361213"/>
    </source>
</evidence>
<dbReference type="CDD" id="cd16858">
    <property type="entry name" value="ING_ING3_Yng2p"/>
    <property type="match status" value="1"/>
</dbReference>
<dbReference type="PANTHER" id="PTHR10333:SF42">
    <property type="entry name" value="INHIBITOR OF GROWTH PROTEIN 5"/>
    <property type="match status" value="1"/>
</dbReference>
<feature type="binding site" evidence="9">
    <location>
        <position position="298"/>
    </location>
    <ligand>
        <name>Zn(2+)</name>
        <dbReference type="ChEBI" id="CHEBI:29105"/>
        <label>2</label>
    </ligand>
</feature>
<feature type="compositionally biased region" description="Acidic residues" evidence="13">
    <location>
        <begin position="190"/>
        <end position="200"/>
    </location>
</feature>
<comment type="function">
    <text evidence="11">Component of an histone acetyltransferase complex.</text>
</comment>
<comment type="domain">
    <text evidence="11">The PHD-type zinc finger mediates the binding to H3K4me3.</text>
</comment>
<keyword evidence="4 10" id="KW-0863">Zinc-finger</keyword>
<protein>
    <recommendedName>
        <fullName evidence="11">Chromatin modification-related protein</fullName>
    </recommendedName>
</protein>
<evidence type="ECO:0000256" key="2">
    <source>
        <dbReference type="ARBA" id="ARBA00010210"/>
    </source>
</evidence>
<feature type="binding site" evidence="9">
    <location>
        <position position="273"/>
    </location>
    <ligand>
        <name>Zn(2+)</name>
        <dbReference type="ChEBI" id="CHEBI:29105"/>
        <label>2</label>
    </ligand>
</feature>
<feature type="binding site" evidence="9">
    <location>
        <position position="268"/>
    </location>
    <ligand>
        <name>Zn(2+)</name>
        <dbReference type="ChEBI" id="CHEBI:29105"/>
        <label>2</label>
    </ligand>
</feature>
<comment type="caution">
    <text evidence="15">The sequence shown here is derived from an EMBL/GenBank/DDBJ whole genome shotgun (WGS) entry which is preliminary data.</text>
</comment>
<feature type="compositionally biased region" description="Basic and acidic residues" evidence="13">
    <location>
        <begin position="210"/>
        <end position="219"/>
    </location>
</feature>
<proteinExistence type="inferred from homology"/>
<keyword evidence="16" id="KW-1185">Reference proteome</keyword>
<feature type="site" description="Histone H3K4me3 binding" evidence="8">
    <location>
        <position position="265"/>
    </location>
</feature>
<comment type="similarity">
    <text evidence="2 11">Belongs to the ING family.</text>
</comment>
<evidence type="ECO:0000256" key="7">
    <source>
        <dbReference type="ARBA" id="ARBA00023242"/>
    </source>
</evidence>
<evidence type="ECO:0000256" key="13">
    <source>
        <dbReference type="SAM" id="MobiDB-lite"/>
    </source>
</evidence>
<feature type="site" description="Histone H3K4me3 binding" evidence="8">
    <location>
        <position position="269"/>
    </location>
</feature>
<keyword evidence="7 11" id="KW-0539">Nucleus</keyword>
<dbReference type="GO" id="GO:0005634">
    <property type="term" value="C:nucleus"/>
    <property type="evidence" value="ECO:0007669"/>
    <property type="project" value="UniProtKB-SubCell"/>
</dbReference>
<evidence type="ECO:0000313" key="16">
    <source>
        <dbReference type="Proteomes" id="UP000095605"/>
    </source>
</evidence>
<feature type="site" description="Histone H3K4me3 binding" evidence="8">
    <location>
        <position position="254"/>
    </location>
</feature>
<keyword evidence="6 11" id="KW-0156">Chromatin regulator</keyword>
<dbReference type="InterPro" id="IPR024610">
    <property type="entry name" value="ING_N_histone-binding"/>
</dbReference>
<comment type="subcellular location">
    <subcellularLocation>
        <location evidence="1 11">Nucleus</location>
    </subcellularLocation>
</comment>
<dbReference type="EMBL" id="LPNL01000007">
    <property type="protein sequence ID" value="OEJ83390.1"/>
    <property type="molecule type" value="Genomic_DNA"/>
</dbReference>
<evidence type="ECO:0000256" key="4">
    <source>
        <dbReference type="ARBA" id="ARBA00022771"/>
    </source>
</evidence>
<keyword evidence="5 9" id="KW-0862">Zinc</keyword>
<evidence type="ECO:0000256" key="1">
    <source>
        <dbReference type="ARBA" id="ARBA00004123"/>
    </source>
</evidence>
<feature type="binding site" evidence="9">
    <location>
        <position position="295"/>
    </location>
    <ligand>
        <name>Zn(2+)</name>
        <dbReference type="ChEBI" id="CHEBI:29105"/>
        <label>2</label>
    </ligand>
</feature>
<evidence type="ECO:0000256" key="6">
    <source>
        <dbReference type="ARBA" id="ARBA00022853"/>
    </source>
</evidence>
<evidence type="ECO:0000256" key="12">
    <source>
        <dbReference type="SAM" id="Coils"/>
    </source>
</evidence>
<dbReference type="Gene3D" id="6.10.140.1740">
    <property type="match status" value="1"/>
</dbReference>
<feature type="binding site" evidence="9">
    <location>
        <position position="257"/>
    </location>
    <ligand>
        <name>Zn(2+)</name>
        <dbReference type="ChEBI" id="CHEBI:29105"/>
        <label>1</label>
    </ligand>
</feature>
<dbReference type="InterPro" id="IPR013083">
    <property type="entry name" value="Znf_RING/FYVE/PHD"/>
</dbReference>
<keyword evidence="12" id="KW-0175">Coiled coil</keyword>
<evidence type="ECO:0000256" key="3">
    <source>
        <dbReference type="ARBA" id="ARBA00022723"/>
    </source>
</evidence>
<evidence type="ECO:0000256" key="10">
    <source>
        <dbReference type="PROSITE-ProRule" id="PRU00146"/>
    </source>
</evidence>
<gene>
    <name evidence="15" type="ORF">AWRI3578_g2915</name>
</gene>
<evidence type="ECO:0000256" key="9">
    <source>
        <dbReference type="PIRSR" id="PIRSR628651-51"/>
    </source>
</evidence>
<evidence type="ECO:0000256" key="8">
    <source>
        <dbReference type="PIRSR" id="PIRSR628651-50"/>
    </source>
</evidence>
<accession>A0A1E5R911</accession>
<feature type="binding site" evidence="9">
    <location>
        <position position="255"/>
    </location>
    <ligand>
        <name>Zn(2+)</name>
        <dbReference type="ChEBI" id="CHEBI:29105"/>
        <label>1</label>
    </ligand>
</feature>
<dbReference type="AlphaFoldDB" id="A0A1E5R911"/>
<dbReference type="GO" id="GO:0006355">
    <property type="term" value="P:regulation of DNA-templated transcription"/>
    <property type="evidence" value="ECO:0007669"/>
    <property type="project" value="TreeGrafter"/>
</dbReference>
<feature type="domain" description="PHD-type" evidence="14">
    <location>
        <begin position="252"/>
        <end position="301"/>
    </location>
</feature>
<dbReference type="GO" id="GO:0000785">
    <property type="term" value="C:chromatin"/>
    <property type="evidence" value="ECO:0007669"/>
    <property type="project" value="UniProtKB-ARBA"/>
</dbReference>
<dbReference type="InterPro" id="IPR028651">
    <property type="entry name" value="ING_fam"/>
</dbReference>
<evidence type="ECO:0000313" key="15">
    <source>
        <dbReference type="EMBL" id="OEJ83390.1"/>
    </source>
</evidence>
<dbReference type="PROSITE" id="PS01359">
    <property type="entry name" value="ZF_PHD_1"/>
    <property type="match status" value="1"/>
</dbReference>
<dbReference type="SUPFAM" id="SSF57903">
    <property type="entry name" value="FYVE/PHD zinc finger"/>
    <property type="match status" value="1"/>
</dbReference>
<dbReference type="SMART" id="SM00249">
    <property type="entry name" value="PHD"/>
    <property type="match status" value="1"/>
</dbReference>
<feature type="coiled-coil region" evidence="12">
    <location>
        <begin position="53"/>
        <end position="115"/>
    </location>
</feature>
<feature type="binding site" evidence="9">
    <location>
        <position position="282"/>
    </location>
    <ligand>
        <name>Zn(2+)</name>
        <dbReference type="ChEBI" id="CHEBI:29105"/>
        <label>1</label>
    </ligand>
</feature>
<dbReference type="Pfam" id="PF12998">
    <property type="entry name" value="ING"/>
    <property type="match status" value="1"/>
</dbReference>
<sequence>MQTNEKIPVPPKSSGSSTFNVDLNTGDPSSLLDAAFASIQNLQNEVFIIMSDMRNLDTEILQLQTKMEDADSLLQKHYYKQYNENKEVIKPHPKEAELEDKIEQCLSKMKVLNEKKLELSTSLYYTITIKHDDLESSMNSLASQGQLSPLDFVLPENRDEILKKFFSEKFKNILNNKYVQNGEIISGDELLSDSDTEEPQDSDRKKKTTKRNDTKKKETTPSSGNMSALKQHMPSKANSQLPLETGEDEDDQLYCFCQTVSFGEMVACDNNNCKYQWFHYNCVGLNEPPKGLWYCPDCRKNMNK</sequence>
<dbReference type="OrthoDB" id="3971228at2759"/>
<comment type="subunit">
    <text evidence="11">Component of an histone acetyltransferase complex. Interacts with H3K4me3 and to a lesser extent with H3K4me2.</text>
</comment>